<dbReference type="InterPro" id="IPR051199">
    <property type="entry name" value="LPS_LOS_Heptosyltrfase"/>
</dbReference>
<dbReference type="CDD" id="cd03789">
    <property type="entry name" value="GT9_LPS_heptosyltransferase"/>
    <property type="match status" value="1"/>
</dbReference>
<dbReference type="SUPFAM" id="SSF53756">
    <property type="entry name" value="UDP-Glycosyltransferase/glycogen phosphorylase"/>
    <property type="match status" value="1"/>
</dbReference>
<feature type="region of interest" description="Disordered" evidence="3">
    <location>
        <begin position="1"/>
        <end position="22"/>
    </location>
</feature>
<protein>
    <submittedName>
        <fullName evidence="5">Heptosyltransferase-3</fullName>
    </submittedName>
</protein>
<dbReference type="PANTHER" id="PTHR30160">
    <property type="entry name" value="TETRAACYLDISACCHARIDE 4'-KINASE-RELATED"/>
    <property type="match status" value="1"/>
</dbReference>
<dbReference type="RefSeq" id="WP_124219577.1">
    <property type="nucleotide sequence ID" value="NZ_RKQL01000001.1"/>
</dbReference>
<dbReference type="OrthoDB" id="9781892at2"/>
<evidence type="ECO:0000313" key="6">
    <source>
        <dbReference type="Proteomes" id="UP000272193"/>
    </source>
</evidence>
<evidence type="ECO:0000256" key="2">
    <source>
        <dbReference type="ARBA" id="ARBA00022679"/>
    </source>
</evidence>
<gene>
    <name evidence="5" type="ORF">EDC62_0256</name>
</gene>
<keyword evidence="6" id="KW-1185">Reference proteome</keyword>
<keyword evidence="2 5" id="KW-0808">Transferase</keyword>
<organism evidence="5 6">
    <name type="scientific">Tibeticola sediminis</name>
    <dbReference type="NCBI Taxonomy" id="1917811"/>
    <lineage>
        <taxon>Bacteria</taxon>
        <taxon>Pseudomonadati</taxon>
        <taxon>Pseudomonadota</taxon>
        <taxon>Betaproteobacteria</taxon>
        <taxon>Burkholderiales</taxon>
        <taxon>Comamonadaceae</taxon>
        <taxon>Tibeticola</taxon>
    </lineage>
</organism>
<sequence length="389" mass="42374">MMVVPSPIPQTDNQRPQPRRNALEAVDAPRRVLVITLQRLGDVLLTTPLLHSLRRAWPQATIDALVFEGTGAALEGNTDVAQVIEWPKAASLAMQWKRLQPLRRRYDWALVTQPGDKPHLIAAWAASRRVGVVPPDRWQDAWKRASCTRWLAPDERTEHVVVQNLALAQLLGVEPCVQVVPPLPSAGATRGDASRWAASGRSLAVLHPQPMFRYKAWPTAHWTQLARALSARGLQVLLSGGPAPAEHETCTAIAEQCPGVVNLAGKLRLADWTVVLRSAVLFVGPDTVTTHLAAAAGTPTVALFGPSSPVRWGPWPLGANDTLPAGSPWRMKAPLQHQNHVLLLQGLGDCVPCLQEGCERHTQSPSRCLEELELARVLAAVDSLLENRA</sequence>
<dbReference type="PANTHER" id="PTHR30160:SF1">
    <property type="entry name" value="LIPOPOLYSACCHARIDE 1,2-N-ACETYLGLUCOSAMINETRANSFERASE-RELATED"/>
    <property type="match status" value="1"/>
</dbReference>
<dbReference type="AlphaFoldDB" id="A0A3N4UV01"/>
<proteinExistence type="predicted"/>
<name>A0A3N4UV01_9BURK</name>
<dbReference type="PROSITE" id="PS50804">
    <property type="entry name" value="SCAN_BOX"/>
    <property type="match status" value="1"/>
</dbReference>
<dbReference type="InterPro" id="IPR002201">
    <property type="entry name" value="Glyco_trans_9"/>
</dbReference>
<dbReference type="Proteomes" id="UP000272193">
    <property type="component" value="Unassembled WGS sequence"/>
</dbReference>
<evidence type="ECO:0000256" key="1">
    <source>
        <dbReference type="ARBA" id="ARBA00022676"/>
    </source>
</evidence>
<dbReference type="Gene3D" id="3.40.50.2000">
    <property type="entry name" value="Glycogen Phosphorylase B"/>
    <property type="match status" value="2"/>
</dbReference>
<dbReference type="GO" id="GO:0008713">
    <property type="term" value="F:ADP-heptose-lipopolysaccharide heptosyltransferase activity"/>
    <property type="evidence" value="ECO:0007669"/>
    <property type="project" value="TreeGrafter"/>
</dbReference>
<evidence type="ECO:0000259" key="4">
    <source>
        <dbReference type="PROSITE" id="PS50804"/>
    </source>
</evidence>
<keyword evidence="1" id="KW-0328">Glycosyltransferase</keyword>
<dbReference type="InterPro" id="IPR003309">
    <property type="entry name" value="SCAN_dom"/>
</dbReference>
<evidence type="ECO:0000313" key="5">
    <source>
        <dbReference type="EMBL" id="RPE72565.1"/>
    </source>
</evidence>
<comment type="caution">
    <text evidence="5">The sequence shown here is derived from an EMBL/GenBank/DDBJ whole genome shotgun (WGS) entry which is preliminary data.</text>
</comment>
<dbReference type="GO" id="GO:0009244">
    <property type="term" value="P:lipopolysaccharide core region biosynthetic process"/>
    <property type="evidence" value="ECO:0007669"/>
    <property type="project" value="TreeGrafter"/>
</dbReference>
<dbReference type="GO" id="GO:0005829">
    <property type="term" value="C:cytosol"/>
    <property type="evidence" value="ECO:0007669"/>
    <property type="project" value="TreeGrafter"/>
</dbReference>
<dbReference type="EMBL" id="RKQL01000001">
    <property type="protein sequence ID" value="RPE72565.1"/>
    <property type="molecule type" value="Genomic_DNA"/>
</dbReference>
<dbReference type="Pfam" id="PF01075">
    <property type="entry name" value="Glyco_transf_9"/>
    <property type="match status" value="1"/>
</dbReference>
<evidence type="ECO:0000256" key="3">
    <source>
        <dbReference type="SAM" id="MobiDB-lite"/>
    </source>
</evidence>
<feature type="domain" description="SCAN box" evidence="4">
    <location>
        <begin position="144"/>
        <end position="175"/>
    </location>
</feature>
<reference evidence="5 6" key="1">
    <citation type="submission" date="2018-11" db="EMBL/GenBank/DDBJ databases">
        <title>Genomic Encyclopedia of Type Strains, Phase IV (KMG-IV): sequencing the most valuable type-strain genomes for metagenomic binning, comparative biology and taxonomic classification.</title>
        <authorList>
            <person name="Goeker M."/>
        </authorList>
    </citation>
    <scope>NUCLEOTIDE SEQUENCE [LARGE SCALE GENOMIC DNA]</scope>
    <source>
        <strain evidence="5 6">DSM 101684</strain>
    </source>
</reference>
<accession>A0A3N4UV01</accession>